<dbReference type="GO" id="GO:0003677">
    <property type="term" value="F:DNA binding"/>
    <property type="evidence" value="ECO:0007669"/>
    <property type="project" value="UniProtKB-UniRule"/>
</dbReference>
<dbReference type="EMBL" id="JACICY010000008">
    <property type="protein sequence ID" value="MBB3861822.1"/>
    <property type="molecule type" value="Genomic_DNA"/>
</dbReference>
<keyword evidence="3 5" id="KW-0238">DNA-binding</keyword>
<organism evidence="8 9">
    <name type="scientific">Novosphingobium hassiacum</name>
    <dbReference type="NCBI Taxonomy" id="173676"/>
    <lineage>
        <taxon>Bacteria</taxon>
        <taxon>Pseudomonadati</taxon>
        <taxon>Pseudomonadota</taxon>
        <taxon>Alphaproteobacteria</taxon>
        <taxon>Sphingomonadales</taxon>
        <taxon>Sphingomonadaceae</taxon>
        <taxon>Novosphingobium</taxon>
    </lineage>
</organism>
<dbReference type="GO" id="GO:0006310">
    <property type="term" value="P:DNA recombination"/>
    <property type="evidence" value="ECO:0007669"/>
    <property type="project" value="UniProtKB-KW"/>
</dbReference>
<accession>A0A7W5ZZ75</accession>
<dbReference type="InterPro" id="IPR038488">
    <property type="entry name" value="Integrase_DNA-bd_sf"/>
</dbReference>
<dbReference type="Gene3D" id="3.30.160.390">
    <property type="entry name" value="Integrase, DNA-binding domain"/>
    <property type="match status" value="1"/>
</dbReference>
<dbReference type="PROSITE" id="PS51898">
    <property type="entry name" value="TYR_RECOMBINASE"/>
    <property type="match status" value="1"/>
</dbReference>
<dbReference type="PANTHER" id="PTHR30629">
    <property type="entry name" value="PROPHAGE INTEGRASE"/>
    <property type="match status" value="1"/>
</dbReference>
<dbReference type="GO" id="GO:0015074">
    <property type="term" value="P:DNA integration"/>
    <property type="evidence" value="ECO:0007669"/>
    <property type="project" value="UniProtKB-KW"/>
</dbReference>
<keyword evidence="4" id="KW-0233">DNA recombination</keyword>
<name>A0A7W5ZZ75_9SPHN</name>
<evidence type="ECO:0000259" key="6">
    <source>
        <dbReference type="PROSITE" id="PS51898"/>
    </source>
</evidence>
<comment type="similarity">
    <text evidence="1">Belongs to the 'phage' integrase family.</text>
</comment>
<feature type="domain" description="Core-binding (CB)" evidence="7">
    <location>
        <begin position="153"/>
        <end position="235"/>
    </location>
</feature>
<evidence type="ECO:0000256" key="4">
    <source>
        <dbReference type="ARBA" id="ARBA00023172"/>
    </source>
</evidence>
<dbReference type="InterPro" id="IPR011010">
    <property type="entry name" value="DNA_brk_join_enz"/>
</dbReference>
<dbReference type="InterPro" id="IPR053876">
    <property type="entry name" value="Phage_int_M"/>
</dbReference>
<keyword evidence="9" id="KW-1185">Reference proteome</keyword>
<dbReference type="Gene3D" id="1.10.443.10">
    <property type="entry name" value="Intergrase catalytic core"/>
    <property type="match status" value="1"/>
</dbReference>
<dbReference type="CDD" id="cd00801">
    <property type="entry name" value="INT_P4_C"/>
    <property type="match status" value="1"/>
</dbReference>
<dbReference type="PROSITE" id="PS51900">
    <property type="entry name" value="CB"/>
    <property type="match status" value="1"/>
</dbReference>
<gene>
    <name evidence="8" type="ORF">GGQ88_003112</name>
</gene>
<evidence type="ECO:0000313" key="8">
    <source>
        <dbReference type="EMBL" id="MBB3861822.1"/>
    </source>
</evidence>
<dbReference type="AlphaFoldDB" id="A0A7W5ZZ75"/>
<dbReference type="PANTHER" id="PTHR30629:SF2">
    <property type="entry name" value="PROPHAGE INTEGRASE INTS-RELATED"/>
    <property type="match status" value="1"/>
</dbReference>
<dbReference type="Proteomes" id="UP000562395">
    <property type="component" value="Unassembled WGS sequence"/>
</dbReference>
<dbReference type="InterPro" id="IPR044068">
    <property type="entry name" value="CB"/>
</dbReference>
<proteinExistence type="inferred from homology"/>
<evidence type="ECO:0000256" key="5">
    <source>
        <dbReference type="PROSITE-ProRule" id="PRU01248"/>
    </source>
</evidence>
<reference evidence="8 9" key="1">
    <citation type="submission" date="2020-08" db="EMBL/GenBank/DDBJ databases">
        <title>Genomic Encyclopedia of Type Strains, Phase IV (KMG-IV): sequencing the most valuable type-strain genomes for metagenomic binning, comparative biology and taxonomic classification.</title>
        <authorList>
            <person name="Goeker M."/>
        </authorList>
    </citation>
    <scope>NUCLEOTIDE SEQUENCE [LARGE SCALE GENOMIC DNA]</scope>
    <source>
        <strain evidence="8 9">DSM 14552</strain>
    </source>
</reference>
<comment type="caution">
    <text evidence="8">The sequence shown here is derived from an EMBL/GenBank/DDBJ whole genome shotgun (WGS) entry which is preliminary data.</text>
</comment>
<feature type="domain" description="Tyr recombinase" evidence="6">
    <location>
        <begin position="259"/>
        <end position="442"/>
    </location>
</feature>
<dbReference type="Gene3D" id="1.10.150.130">
    <property type="match status" value="1"/>
</dbReference>
<dbReference type="Pfam" id="PF22022">
    <property type="entry name" value="Phage_int_M"/>
    <property type="match status" value="1"/>
</dbReference>
<evidence type="ECO:0000256" key="3">
    <source>
        <dbReference type="ARBA" id="ARBA00023125"/>
    </source>
</evidence>
<evidence type="ECO:0000256" key="1">
    <source>
        <dbReference type="ARBA" id="ARBA00008857"/>
    </source>
</evidence>
<dbReference type="InterPro" id="IPR050808">
    <property type="entry name" value="Phage_Integrase"/>
</dbReference>
<dbReference type="Pfam" id="PF00589">
    <property type="entry name" value="Phage_integrase"/>
    <property type="match status" value="1"/>
</dbReference>
<dbReference type="InterPro" id="IPR002104">
    <property type="entry name" value="Integrase_catalytic"/>
</dbReference>
<dbReference type="InterPro" id="IPR013762">
    <property type="entry name" value="Integrase-like_cat_sf"/>
</dbReference>
<keyword evidence="2" id="KW-0229">DNA integration</keyword>
<evidence type="ECO:0000313" key="9">
    <source>
        <dbReference type="Proteomes" id="UP000562395"/>
    </source>
</evidence>
<evidence type="ECO:0000259" key="7">
    <source>
        <dbReference type="PROSITE" id="PS51900"/>
    </source>
</evidence>
<sequence>MFFSEQPNKCIKAAEIQGNWPLDRAGSSRLFSGVPHIFAGLLRAFAKTTLGKGPHMSLTETRLRALKPKDKPYKVADDRGLYIEVSPSGGKLWRFRYRIGPVEKKLSIGLYPEINLKQARQAAYEARVKIASGGDPAMEKRKQKIRSEFLSAQTFEAVAREYIDEMMVQNGRADATIIKANFFLDQLMDAIGSRPIDEIEPFEVLAPLKRLEAKGKHETAKKTRSFASRVFRYAVATTRCKGDPTTMLRGALITPKAKHYAAILEPKELGGLLRAIQDYTGNFLTRYALLIAPHVFVRPGELRHAEWKEVDLDEGVWRIPAGKMKSRRPHAVPLSKQVIGYLKELAEMVGTEGYVFPSARASIRPMSENTLNAAFRRMGFTKDEVTAHGLRATASTMLNESGLWNPDAIERGLAHGDSNAVRGVYHRGKHWEERVRMAQWWSDYLDTIRDGGKVINVAFAKGA</sequence>
<dbReference type="InterPro" id="IPR025166">
    <property type="entry name" value="Integrase_DNA_bind_dom"/>
</dbReference>
<dbReference type="Pfam" id="PF13356">
    <property type="entry name" value="Arm-DNA-bind_3"/>
    <property type="match status" value="1"/>
</dbReference>
<protein>
    <submittedName>
        <fullName evidence="8">Integrase</fullName>
    </submittedName>
</protein>
<evidence type="ECO:0000256" key="2">
    <source>
        <dbReference type="ARBA" id="ARBA00022908"/>
    </source>
</evidence>
<dbReference type="InterPro" id="IPR010998">
    <property type="entry name" value="Integrase_recombinase_N"/>
</dbReference>
<dbReference type="SUPFAM" id="SSF56349">
    <property type="entry name" value="DNA breaking-rejoining enzymes"/>
    <property type="match status" value="1"/>
</dbReference>